<reference evidence="3" key="1">
    <citation type="submission" date="2022-08" db="EMBL/GenBank/DDBJ databases">
        <authorList>
            <person name="Kim S.-J."/>
        </authorList>
    </citation>
    <scope>NUCLEOTIDE SEQUENCE</scope>
    <source>
        <strain evidence="3">KJ</strain>
    </source>
</reference>
<dbReference type="EMBL" id="JANSLM010000002">
    <property type="protein sequence ID" value="MDT8836872.1"/>
    <property type="molecule type" value="Genomic_DNA"/>
</dbReference>
<gene>
    <name evidence="3" type="ORF">ParKJ_05570</name>
</gene>
<name>A0AAP5Q723_9BURK</name>
<accession>A0AAP5Q723</accession>
<keyword evidence="2" id="KW-1133">Transmembrane helix</keyword>
<evidence type="ECO:0000256" key="2">
    <source>
        <dbReference type="SAM" id="Phobius"/>
    </source>
</evidence>
<feature type="region of interest" description="Disordered" evidence="1">
    <location>
        <begin position="60"/>
        <end position="104"/>
    </location>
</feature>
<evidence type="ECO:0000313" key="3">
    <source>
        <dbReference type="EMBL" id="MDT8836872.1"/>
    </source>
</evidence>
<feature type="transmembrane region" description="Helical" evidence="2">
    <location>
        <begin position="12"/>
        <end position="30"/>
    </location>
</feature>
<feature type="compositionally biased region" description="Low complexity" evidence="1">
    <location>
        <begin position="63"/>
        <end position="81"/>
    </location>
</feature>
<dbReference type="RefSeq" id="WP_106352682.1">
    <property type="nucleotide sequence ID" value="NZ_JANSLM010000002.1"/>
</dbReference>
<proteinExistence type="predicted"/>
<protein>
    <submittedName>
        <fullName evidence="3">Uncharacterized protein</fullName>
    </submittedName>
</protein>
<comment type="caution">
    <text evidence="3">The sequence shown here is derived from an EMBL/GenBank/DDBJ whole genome shotgun (WGS) entry which is preliminary data.</text>
</comment>
<sequence>MQAQKAVWYRPAYGYAAAVVCVALAVCGASNPPRAVSFRQAVDQAGWDAQLPLERLAVEARNPAAVPSQSQSPLQPAAQSSRRQPEQCVHATECNGPKQPHIGMAKLPTLRSEPRVHGYYMKIKDWKNWT</sequence>
<organism evidence="3 4">
    <name type="scientific">Paraburkholderia fungorum</name>
    <dbReference type="NCBI Taxonomy" id="134537"/>
    <lineage>
        <taxon>Bacteria</taxon>
        <taxon>Pseudomonadati</taxon>
        <taxon>Pseudomonadota</taxon>
        <taxon>Betaproteobacteria</taxon>
        <taxon>Burkholderiales</taxon>
        <taxon>Burkholderiaceae</taxon>
        <taxon>Paraburkholderia</taxon>
    </lineage>
</organism>
<evidence type="ECO:0000256" key="1">
    <source>
        <dbReference type="SAM" id="MobiDB-lite"/>
    </source>
</evidence>
<keyword evidence="2" id="KW-0472">Membrane</keyword>
<dbReference type="AlphaFoldDB" id="A0AAP5Q723"/>
<evidence type="ECO:0000313" key="4">
    <source>
        <dbReference type="Proteomes" id="UP001246473"/>
    </source>
</evidence>
<dbReference type="Proteomes" id="UP001246473">
    <property type="component" value="Unassembled WGS sequence"/>
</dbReference>
<keyword evidence="2" id="KW-0812">Transmembrane</keyword>